<reference evidence="10 11" key="1">
    <citation type="journal article" date="2011" name="Front. Microbiol.">
        <title>Genomic signatures of strain selection and enhancement in Bacillus atrophaeus var. globigii, a historical biowarfare simulant.</title>
        <authorList>
            <person name="Gibbons H.S."/>
            <person name="Broomall S.M."/>
            <person name="McNew L.A."/>
            <person name="Daligault H."/>
            <person name="Chapman C."/>
            <person name="Bruce D."/>
            <person name="Karavis M."/>
            <person name="Krepps M."/>
            <person name="McGregor P.A."/>
            <person name="Hong C."/>
            <person name="Park K.H."/>
            <person name="Akmal A."/>
            <person name="Feldman A."/>
            <person name="Lin J.S."/>
            <person name="Chang W.E."/>
            <person name="Higgs B.W."/>
            <person name="Demirev P."/>
            <person name="Lindquist J."/>
            <person name="Liem A."/>
            <person name="Fochler E."/>
            <person name="Read T.D."/>
            <person name="Tapia R."/>
            <person name="Johnson S."/>
            <person name="Bishop-Lilly K.A."/>
            <person name="Detter C."/>
            <person name="Han C."/>
            <person name="Sozhamannan S."/>
            <person name="Rosenzweig C.N."/>
            <person name="Skowronski E.W."/>
        </authorList>
    </citation>
    <scope>NUCLEOTIDE SEQUENCE [LARGE SCALE GENOMIC DNA]</scope>
    <source>
        <strain evidence="10 11">MLST1</strain>
    </source>
</reference>
<feature type="transmembrane region" description="Helical" evidence="8">
    <location>
        <begin position="151"/>
        <end position="174"/>
    </location>
</feature>
<feature type="transmembrane region" description="Helical" evidence="8">
    <location>
        <begin position="67"/>
        <end position="87"/>
    </location>
</feature>
<keyword evidence="3" id="KW-1003">Cell membrane</keyword>
<keyword evidence="4 7" id="KW-0812">Transmembrane</keyword>
<dbReference type="EMBL" id="PIPL01000001">
    <property type="protein sequence ID" value="RUO26326.1"/>
    <property type="molecule type" value="Genomic_DNA"/>
</dbReference>
<dbReference type="Pfam" id="PF00361">
    <property type="entry name" value="Proton_antipo_M"/>
    <property type="match status" value="1"/>
</dbReference>
<feature type="transmembrane region" description="Helical" evidence="8">
    <location>
        <begin position="467"/>
        <end position="484"/>
    </location>
</feature>
<organism evidence="10 11">
    <name type="scientific">Aliidiomarina minuta</name>
    <dbReference type="NCBI Taxonomy" id="880057"/>
    <lineage>
        <taxon>Bacteria</taxon>
        <taxon>Pseudomonadati</taxon>
        <taxon>Pseudomonadota</taxon>
        <taxon>Gammaproteobacteria</taxon>
        <taxon>Alteromonadales</taxon>
        <taxon>Idiomarinaceae</taxon>
        <taxon>Aliidiomarina</taxon>
    </lineage>
</organism>
<dbReference type="InterPro" id="IPR001750">
    <property type="entry name" value="ND/Mrp_TM"/>
</dbReference>
<evidence type="ECO:0000256" key="5">
    <source>
        <dbReference type="ARBA" id="ARBA00022989"/>
    </source>
</evidence>
<keyword evidence="6 8" id="KW-0472">Membrane</keyword>
<feature type="transmembrane region" description="Helical" evidence="8">
    <location>
        <begin position="6"/>
        <end position="21"/>
    </location>
</feature>
<evidence type="ECO:0000259" key="9">
    <source>
        <dbReference type="Pfam" id="PF00361"/>
    </source>
</evidence>
<feature type="transmembrane region" description="Helical" evidence="8">
    <location>
        <begin position="429"/>
        <end position="447"/>
    </location>
</feature>
<dbReference type="PANTHER" id="PTHR42703:SF1">
    <property type="entry name" value="NA(+)_H(+) ANTIPORTER SUBUNIT D1"/>
    <property type="match status" value="1"/>
</dbReference>
<dbReference type="AlphaFoldDB" id="A0A432W8M5"/>
<feature type="transmembrane region" description="Helical" evidence="8">
    <location>
        <begin position="560"/>
        <end position="576"/>
    </location>
</feature>
<evidence type="ECO:0000313" key="10">
    <source>
        <dbReference type="EMBL" id="RUO26326.1"/>
    </source>
</evidence>
<feature type="domain" description="NADH:quinone oxidoreductase/Mrp antiporter transmembrane" evidence="9">
    <location>
        <begin position="116"/>
        <end position="348"/>
    </location>
</feature>
<feature type="transmembrane region" description="Helical" evidence="8">
    <location>
        <begin position="122"/>
        <end position="139"/>
    </location>
</feature>
<feature type="transmembrane region" description="Helical" evidence="8">
    <location>
        <begin position="391"/>
        <end position="417"/>
    </location>
</feature>
<sequence length="577" mass="62866">MSWLLFLIPLVSLSLLIMFSWRRWPQPYFALVVLAPLPALLLALFAPDLSLEIPWLLFGVEWQLNDISRALLAMTAGLWFVAGLFAYHYLASDKAQQSFTLFWLITMLGNLVLIVAQDIGSFYTGFAIMTFAGYGLVVHSASVEAKHAGRVYLVMAVIGEILILAGLLMAMPLVDQLLLRELPVAIAESDHSLLISSLLLAGFGVKAGLLGMHLWLPLAHPVAPTPASAVLSGAMIKAGLLAWLQVLPAGEDAAIAFYSAGFAWVVISLGFGAAFGAAVVGVLQTQSKAVLAYSSISQMGLMTILLGVALLEPSSWPLLLTAIVVYMVHHGLAKGTLFLTVGLAQYPGRWPRWLVMLIALLPALALMGAPLSSGAGAKLLMKEQLYDIPSVAFLIPFITLAAVATGVLMARFLWLLWHTQGKTKDLPSIRWACLLSLLSILLAFWWLPLPATPQFLAALETSALIDALWPMLLTAMLSLFAFWASTRMAFQPKLPAGDLIWPITALLQRLARLYPTFEQRIIATHGKVQDGLTKQAKALQSSASTLFNQRLNEAFLQRHIALWMSLLVLLLSLLIIF</sequence>
<feature type="transmembrane region" description="Helical" evidence="8">
    <location>
        <begin position="228"/>
        <end position="249"/>
    </location>
</feature>
<feature type="transmembrane region" description="Helical" evidence="8">
    <location>
        <begin position="99"/>
        <end position="116"/>
    </location>
</feature>
<keyword evidence="10" id="KW-0830">Ubiquinone</keyword>
<feature type="transmembrane region" description="Helical" evidence="8">
    <location>
        <begin position="255"/>
        <end position="283"/>
    </location>
</feature>
<keyword evidence="11" id="KW-1185">Reference proteome</keyword>
<keyword evidence="5 8" id="KW-1133">Transmembrane helix</keyword>
<dbReference type="PANTHER" id="PTHR42703">
    <property type="entry name" value="NADH DEHYDROGENASE"/>
    <property type="match status" value="1"/>
</dbReference>
<dbReference type="InterPro" id="IPR050586">
    <property type="entry name" value="CPA3_Na-H_Antiporter_D"/>
</dbReference>
<evidence type="ECO:0000256" key="3">
    <source>
        <dbReference type="ARBA" id="ARBA00022475"/>
    </source>
</evidence>
<evidence type="ECO:0000256" key="2">
    <source>
        <dbReference type="ARBA" id="ARBA00005346"/>
    </source>
</evidence>
<evidence type="ECO:0000256" key="7">
    <source>
        <dbReference type="RuleBase" id="RU000320"/>
    </source>
</evidence>
<feature type="transmembrane region" description="Helical" evidence="8">
    <location>
        <begin position="194"/>
        <end position="216"/>
    </location>
</feature>
<evidence type="ECO:0000313" key="11">
    <source>
        <dbReference type="Proteomes" id="UP000288293"/>
    </source>
</evidence>
<dbReference type="Proteomes" id="UP000288293">
    <property type="component" value="Unassembled WGS sequence"/>
</dbReference>
<evidence type="ECO:0000256" key="1">
    <source>
        <dbReference type="ARBA" id="ARBA00004651"/>
    </source>
</evidence>
<evidence type="ECO:0000256" key="8">
    <source>
        <dbReference type="SAM" id="Phobius"/>
    </source>
</evidence>
<dbReference type="GO" id="GO:0005886">
    <property type="term" value="C:plasma membrane"/>
    <property type="evidence" value="ECO:0007669"/>
    <property type="project" value="UniProtKB-SubCell"/>
</dbReference>
<evidence type="ECO:0000256" key="6">
    <source>
        <dbReference type="ARBA" id="ARBA00023136"/>
    </source>
</evidence>
<comment type="subcellular location">
    <subcellularLocation>
        <location evidence="1">Cell membrane</location>
        <topology evidence="1">Multi-pass membrane protein</topology>
    </subcellularLocation>
    <subcellularLocation>
        <location evidence="7">Membrane</location>
        <topology evidence="7">Multi-pass membrane protein</topology>
    </subcellularLocation>
</comment>
<proteinExistence type="inferred from homology"/>
<gene>
    <name evidence="10" type="ORF">CWE09_06315</name>
</gene>
<comment type="similarity">
    <text evidence="2">Belongs to the CPA3 antiporters (TC 2.A.63) subunit D family.</text>
</comment>
<feature type="transmembrane region" description="Helical" evidence="8">
    <location>
        <begin position="316"/>
        <end position="341"/>
    </location>
</feature>
<accession>A0A432W8M5</accession>
<comment type="caution">
    <text evidence="10">The sequence shown here is derived from an EMBL/GenBank/DDBJ whole genome shotgun (WGS) entry which is preliminary data.</text>
</comment>
<protein>
    <submittedName>
        <fullName evidence="10">NADH-ubiquinone oxidoreductase</fullName>
    </submittedName>
</protein>
<dbReference type="OrthoDB" id="9768329at2"/>
<feature type="transmembrane region" description="Helical" evidence="8">
    <location>
        <begin position="353"/>
        <end position="371"/>
    </location>
</feature>
<evidence type="ECO:0000256" key="4">
    <source>
        <dbReference type="ARBA" id="ARBA00022692"/>
    </source>
</evidence>
<feature type="transmembrane region" description="Helical" evidence="8">
    <location>
        <begin position="290"/>
        <end position="310"/>
    </location>
</feature>
<feature type="transmembrane region" description="Helical" evidence="8">
    <location>
        <begin position="28"/>
        <end position="47"/>
    </location>
</feature>
<dbReference type="RefSeq" id="WP_126803136.1">
    <property type="nucleotide sequence ID" value="NZ_PIPL01000001.1"/>
</dbReference>
<name>A0A432W8M5_9GAMM</name>